<dbReference type="EMBL" id="QMQX01000010">
    <property type="protein sequence ID" value="RLE53449.1"/>
    <property type="molecule type" value="Genomic_DNA"/>
</dbReference>
<evidence type="ECO:0000256" key="7">
    <source>
        <dbReference type="RuleBase" id="RU000481"/>
    </source>
</evidence>
<protein>
    <recommendedName>
        <fullName evidence="7">Aminotransferase</fullName>
        <ecNumber evidence="7">2.6.1.-</ecNumber>
    </recommendedName>
</protein>
<dbReference type="Pfam" id="PF00155">
    <property type="entry name" value="Aminotran_1_2"/>
    <property type="match status" value="1"/>
</dbReference>
<evidence type="ECO:0000256" key="3">
    <source>
        <dbReference type="ARBA" id="ARBA00011738"/>
    </source>
</evidence>
<dbReference type="InterPro" id="IPR015424">
    <property type="entry name" value="PyrdxlP-dep_Trfase"/>
</dbReference>
<accession>A0A497F2C4</accession>
<dbReference type="PANTHER" id="PTHR46383:SF1">
    <property type="entry name" value="ASPARTATE AMINOTRANSFERASE"/>
    <property type="match status" value="1"/>
</dbReference>
<evidence type="ECO:0000256" key="6">
    <source>
        <dbReference type="ARBA" id="ARBA00022898"/>
    </source>
</evidence>
<dbReference type="AlphaFoldDB" id="A0A497F2C4"/>
<comment type="subunit">
    <text evidence="3">Homodimer.</text>
</comment>
<dbReference type="Gene3D" id="3.40.640.10">
    <property type="entry name" value="Type I PLP-dependent aspartate aminotransferase-like (Major domain)"/>
    <property type="match status" value="1"/>
</dbReference>
<dbReference type="PANTHER" id="PTHR46383">
    <property type="entry name" value="ASPARTATE AMINOTRANSFERASE"/>
    <property type="match status" value="1"/>
</dbReference>
<dbReference type="InterPro" id="IPR004838">
    <property type="entry name" value="NHTrfase_class1_PyrdxlP-BS"/>
</dbReference>
<feature type="non-terminal residue" evidence="9">
    <location>
        <position position="1"/>
    </location>
</feature>
<evidence type="ECO:0000256" key="1">
    <source>
        <dbReference type="ARBA" id="ARBA00001933"/>
    </source>
</evidence>
<reference evidence="9 10" key="1">
    <citation type="submission" date="2018-06" db="EMBL/GenBank/DDBJ databases">
        <title>Extensive metabolic versatility and redundancy in microbially diverse, dynamic hydrothermal sediments.</title>
        <authorList>
            <person name="Dombrowski N."/>
            <person name="Teske A."/>
            <person name="Baker B.J."/>
        </authorList>
    </citation>
    <scope>NUCLEOTIDE SEQUENCE [LARGE SCALE GENOMIC DNA]</scope>
    <source>
        <strain evidence="9">B34_G17</strain>
    </source>
</reference>
<comment type="caution">
    <text evidence="9">The sequence shown here is derived from an EMBL/GenBank/DDBJ whole genome shotgun (WGS) entry which is preliminary data.</text>
</comment>
<dbReference type="EC" id="2.6.1.-" evidence="7"/>
<evidence type="ECO:0000259" key="8">
    <source>
        <dbReference type="Pfam" id="PF00155"/>
    </source>
</evidence>
<organism evidence="9 10">
    <name type="scientific">Thermoproteota archaeon</name>
    <dbReference type="NCBI Taxonomy" id="2056631"/>
    <lineage>
        <taxon>Archaea</taxon>
        <taxon>Thermoproteota</taxon>
    </lineage>
</organism>
<dbReference type="GO" id="GO:0006520">
    <property type="term" value="P:amino acid metabolic process"/>
    <property type="evidence" value="ECO:0007669"/>
    <property type="project" value="InterPro"/>
</dbReference>
<dbReference type="Gene3D" id="3.90.1150.10">
    <property type="entry name" value="Aspartate Aminotransferase, domain 1"/>
    <property type="match status" value="1"/>
</dbReference>
<evidence type="ECO:0000256" key="4">
    <source>
        <dbReference type="ARBA" id="ARBA00022576"/>
    </source>
</evidence>
<keyword evidence="6" id="KW-0663">Pyridoxal phosphate</keyword>
<gene>
    <name evidence="9" type="ORF">DRJ33_00940</name>
</gene>
<comment type="similarity">
    <text evidence="2 7">Belongs to the class-I pyridoxal-phosphate-dependent aminotransferase family.</text>
</comment>
<dbReference type="InterPro" id="IPR015422">
    <property type="entry name" value="PyrdxlP-dep_Trfase_small"/>
</dbReference>
<dbReference type="SUPFAM" id="SSF53383">
    <property type="entry name" value="PLP-dependent transferases"/>
    <property type="match status" value="1"/>
</dbReference>
<dbReference type="InterPro" id="IPR004839">
    <property type="entry name" value="Aminotransferase_I/II_large"/>
</dbReference>
<dbReference type="PROSITE" id="PS00105">
    <property type="entry name" value="AA_TRANSFER_CLASS_1"/>
    <property type="match status" value="1"/>
</dbReference>
<dbReference type="GO" id="GO:0008483">
    <property type="term" value="F:transaminase activity"/>
    <property type="evidence" value="ECO:0007669"/>
    <property type="project" value="UniProtKB-KW"/>
</dbReference>
<evidence type="ECO:0000313" key="9">
    <source>
        <dbReference type="EMBL" id="RLE53449.1"/>
    </source>
</evidence>
<evidence type="ECO:0000256" key="5">
    <source>
        <dbReference type="ARBA" id="ARBA00022679"/>
    </source>
</evidence>
<dbReference type="InterPro" id="IPR050596">
    <property type="entry name" value="AspAT/PAT-like"/>
</dbReference>
<evidence type="ECO:0000313" key="10">
    <source>
        <dbReference type="Proteomes" id="UP000272051"/>
    </source>
</evidence>
<dbReference type="GO" id="GO:0030170">
    <property type="term" value="F:pyridoxal phosphate binding"/>
    <property type="evidence" value="ECO:0007669"/>
    <property type="project" value="InterPro"/>
</dbReference>
<evidence type="ECO:0000256" key="2">
    <source>
        <dbReference type="ARBA" id="ARBA00007441"/>
    </source>
</evidence>
<dbReference type="InterPro" id="IPR015421">
    <property type="entry name" value="PyrdxlP-dep_Trfase_major"/>
</dbReference>
<dbReference type="Proteomes" id="UP000272051">
    <property type="component" value="Unassembled WGS sequence"/>
</dbReference>
<name>A0A497F2C4_9CREN</name>
<keyword evidence="5 7" id="KW-0808">Transferase</keyword>
<dbReference type="CDD" id="cd00609">
    <property type="entry name" value="AAT_like"/>
    <property type="match status" value="1"/>
</dbReference>
<feature type="domain" description="Aminotransferase class I/classII large" evidence="8">
    <location>
        <begin position="1"/>
        <end position="305"/>
    </location>
</feature>
<proteinExistence type="inferred from homology"/>
<sequence length="313" mass="35282">IAERIREDYGVDVKPEEVLVMPGAKPGIFYSLLAIVEEGDEVILPNPGFPAYENAVKLAGGKPVYVPLREEKEFRITYDDIVEKLSERTKAIIINSPHNPCGSMLTPSDIRDIAELAKKKGFYVLSDEVYSKLVYEGEFRSLLNELDLEDGAIVIDGFSKTYAMTGWRLGYCIANKDLIRRMSKLQNNSVSCVPAFVQVAGIAALRGPQECVKEMVRQYKERRDVIVNEINRVEGFSCQRPKGAFYAFVNVKKYRIKSYDLMKFLLENAKVAVLHGSAMGSYGEGYLRFSYATSIDKIREGFARIRESLKKLG</sequence>
<keyword evidence="4 7" id="KW-0032">Aminotransferase</keyword>
<comment type="cofactor">
    <cofactor evidence="1 7">
        <name>pyridoxal 5'-phosphate</name>
        <dbReference type="ChEBI" id="CHEBI:597326"/>
    </cofactor>
</comment>
<dbReference type="FunFam" id="3.40.640.10:FF:000033">
    <property type="entry name" value="Aspartate aminotransferase"/>
    <property type="match status" value="1"/>
</dbReference>